<evidence type="ECO:0000313" key="1">
    <source>
        <dbReference type="EMBL" id="KAJ6348724.1"/>
    </source>
</evidence>
<name>A0ABQ9AMA0_9ROSI</name>
<comment type="caution">
    <text evidence="1">The sequence shown here is derived from an EMBL/GenBank/DDBJ whole genome shotgun (WGS) entry which is preliminary data.</text>
</comment>
<reference evidence="1" key="1">
    <citation type="submission" date="2022-10" db="EMBL/GenBank/DDBJ databases">
        <authorList>
            <person name="Hyden B.L."/>
            <person name="Feng K."/>
            <person name="Yates T."/>
            <person name="Jawdy S."/>
            <person name="Smart L.B."/>
            <person name="Muchero W."/>
        </authorList>
    </citation>
    <scope>NUCLEOTIDE SEQUENCE</scope>
    <source>
        <tissue evidence="1">Shoot tip</tissue>
    </source>
</reference>
<accession>A0ABQ9AMA0</accession>
<organism evidence="1 2">
    <name type="scientific">Salix suchowensis</name>
    <dbReference type="NCBI Taxonomy" id="1278906"/>
    <lineage>
        <taxon>Eukaryota</taxon>
        <taxon>Viridiplantae</taxon>
        <taxon>Streptophyta</taxon>
        <taxon>Embryophyta</taxon>
        <taxon>Tracheophyta</taxon>
        <taxon>Spermatophyta</taxon>
        <taxon>Magnoliopsida</taxon>
        <taxon>eudicotyledons</taxon>
        <taxon>Gunneridae</taxon>
        <taxon>Pentapetalae</taxon>
        <taxon>rosids</taxon>
        <taxon>fabids</taxon>
        <taxon>Malpighiales</taxon>
        <taxon>Salicaceae</taxon>
        <taxon>Saliceae</taxon>
        <taxon>Salix</taxon>
    </lineage>
</organism>
<evidence type="ECO:0000313" key="2">
    <source>
        <dbReference type="Proteomes" id="UP001141253"/>
    </source>
</evidence>
<dbReference type="Proteomes" id="UP001141253">
    <property type="component" value="Chromosome 19"/>
</dbReference>
<protein>
    <submittedName>
        <fullName evidence="1">Uncharacterized protein</fullName>
    </submittedName>
</protein>
<dbReference type="EMBL" id="JAPFFI010000018">
    <property type="protein sequence ID" value="KAJ6348724.1"/>
    <property type="molecule type" value="Genomic_DNA"/>
</dbReference>
<sequence>MIASSSFSLTIAASVVYSSFRARTIQPRISSKLGNLAISLFKQSLVVLPEDTSNCISVKPVISRALAKNKTFILTDEASLPTGSPSVFSALTSTISTGEEHNGLLQMKHVFTTMTLQFFNF</sequence>
<keyword evidence="2" id="KW-1185">Reference proteome</keyword>
<reference evidence="1" key="2">
    <citation type="journal article" date="2023" name="Int. J. Mol. Sci.">
        <title>De Novo Assembly and Annotation of 11 Diverse Shrub Willow (Salix) Genomes Reveals Novel Gene Organization in Sex-Linked Regions.</title>
        <authorList>
            <person name="Hyden B."/>
            <person name="Feng K."/>
            <person name="Yates T.B."/>
            <person name="Jawdy S."/>
            <person name="Cereghino C."/>
            <person name="Smart L.B."/>
            <person name="Muchero W."/>
        </authorList>
    </citation>
    <scope>NUCLEOTIDE SEQUENCE</scope>
    <source>
        <tissue evidence="1">Shoot tip</tissue>
    </source>
</reference>
<gene>
    <name evidence="1" type="ORF">OIU77_006326</name>
</gene>
<proteinExistence type="predicted"/>